<dbReference type="Proteomes" id="UP000814128">
    <property type="component" value="Unassembled WGS sequence"/>
</dbReference>
<comment type="caution">
    <text evidence="1">The sequence shown here is derived from an EMBL/GenBank/DDBJ whole genome shotgun (WGS) entry which is preliminary data.</text>
</comment>
<sequence>MVVGKAQRRNTTDSEMEERPSARGATRDGRVVMSPVDATRLALAIASPFLLLSSIYHLAQHAEHPPLHNTFPAARNQFDMGLTFAPAVNHTTTKAPEPVKKTKIVCPYPKWSPGLFDPDSDEFFIDFVDERRLDVPPAPLSPVDSASSPSGSSRSASPVVPSAPASPMPLESLVRSMRADVDSLTWLTRVPADAHVVPDVRDLQADGPEPTAPARSRSISDAPSPLRPGEWWMVFGLGPRTLSREEDRAIYEGAPEDTWRPATPPMPPLVDIPAPTTPPAGRHQSFIQTPASGPYTMSPPPSVTPRVLGYDHAARRAHPPAPQSPTLRPPQRTTPLPAF</sequence>
<protein>
    <submittedName>
        <fullName evidence="1">Uncharacterized protein</fullName>
    </submittedName>
</protein>
<dbReference type="EMBL" id="MU273550">
    <property type="protein sequence ID" value="KAI0032298.1"/>
    <property type="molecule type" value="Genomic_DNA"/>
</dbReference>
<organism evidence="1 2">
    <name type="scientific">Vararia minispora EC-137</name>
    <dbReference type="NCBI Taxonomy" id="1314806"/>
    <lineage>
        <taxon>Eukaryota</taxon>
        <taxon>Fungi</taxon>
        <taxon>Dikarya</taxon>
        <taxon>Basidiomycota</taxon>
        <taxon>Agaricomycotina</taxon>
        <taxon>Agaricomycetes</taxon>
        <taxon>Russulales</taxon>
        <taxon>Lachnocladiaceae</taxon>
        <taxon>Vararia</taxon>
    </lineage>
</organism>
<reference evidence="1" key="2">
    <citation type="journal article" date="2022" name="New Phytol.">
        <title>Evolutionary transition to the ectomycorrhizal habit in the genomes of a hyperdiverse lineage of mushroom-forming fungi.</title>
        <authorList>
            <person name="Looney B."/>
            <person name="Miyauchi S."/>
            <person name="Morin E."/>
            <person name="Drula E."/>
            <person name="Courty P.E."/>
            <person name="Kohler A."/>
            <person name="Kuo A."/>
            <person name="LaButti K."/>
            <person name="Pangilinan J."/>
            <person name="Lipzen A."/>
            <person name="Riley R."/>
            <person name="Andreopoulos W."/>
            <person name="He G."/>
            <person name="Johnson J."/>
            <person name="Nolan M."/>
            <person name="Tritt A."/>
            <person name="Barry K.W."/>
            <person name="Grigoriev I.V."/>
            <person name="Nagy L.G."/>
            <person name="Hibbett D."/>
            <person name="Henrissat B."/>
            <person name="Matheny P.B."/>
            <person name="Labbe J."/>
            <person name="Martin F.M."/>
        </authorList>
    </citation>
    <scope>NUCLEOTIDE SEQUENCE</scope>
    <source>
        <strain evidence="1">EC-137</strain>
    </source>
</reference>
<name>A0ACB8QL28_9AGAM</name>
<keyword evidence="2" id="KW-1185">Reference proteome</keyword>
<proteinExistence type="predicted"/>
<reference evidence="1" key="1">
    <citation type="submission" date="2021-02" db="EMBL/GenBank/DDBJ databases">
        <authorList>
            <consortium name="DOE Joint Genome Institute"/>
            <person name="Ahrendt S."/>
            <person name="Looney B.P."/>
            <person name="Miyauchi S."/>
            <person name="Morin E."/>
            <person name="Drula E."/>
            <person name="Courty P.E."/>
            <person name="Chicoki N."/>
            <person name="Fauchery L."/>
            <person name="Kohler A."/>
            <person name="Kuo A."/>
            <person name="Labutti K."/>
            <person name="Pangilinan J."/>
            <person name="Lipzen A."/>
            <person name="Riley R."/>
            <person name="Andreopoulos W."/>
            <person name="He G."/>
            <person name="Johnson J."/>
            <person name="Barry K.W."/>
            <person name="Grigoriev I.V."/>
            <person name="Nagy L."/>
            <person name="Hibbett D."/>
            <person name="Henrissat B."/>
            <person name="Matheny P.B."/>
            <person name="Labbe J."/>
            <person name="Martin F."/>
        </authorList>
    </citation>
    <scope>NUCLEOTIDE SEQUENCE</scope>
    <source>
        <strain evidence="1">EC-137</strain>
    </source>
</reference>
<evidence type="ECO:0000313" key="2">
    <source>
        <dbReference type="Proteomes" id="UP000814128"/>
    </source>
</evidence>
<evidence type="ECO:0000313" key="1">
    <source>
        <dbReference type="EMBL" id="KAI0032298.1"/>
    </source>
</evidence>
<gene>
    <name evidence="1" type="ORF">K488DRAFT_85972</name>
</gene>
<accession>A0ACB8QL28</accession>